<accession>A0A9E2BJE8</accession>
<sequence>MRTLKFVLITLLVTVALLSIVIWYFPSIEDFLVDNPFWNGLKDLTNTHNIRSIYSLAELPEEAQNTSLIFIPYLKLTENELEQISTFLKNGGTLIVADDFGYGNQILQHLQLKVRFSRSMLLDPLFSYKNSIFPRISNFSKHPITGDVQNILLNHPTILLNVLPENNLASSSLFSYLDLNDNELPNENEPLGPFPVMALYPLHRGKVIIISDPSIFINTMINREDNNILIKNLLKINTLTIFSQSHLPLSLLPDMKLLLQDIRKILQSPLGTLSLIVVIFSISLLPLFFRRRNVKT</sequence>
<comment type="caution">
    <text evidence="3">The sequence shown here is derived from an EMBL/GenBank/DDBJ whole genome shotgun (WGS) entry which is preliminary data.</text>
</comment>
<reference evidence="3 4" key="1">
    <citation type="journal article" date="2021" name="bioRxiv">
        <title>Unique metabolic strategies in Hadean analogues reveal hints for primordial physiology.</title>
        <authorList>
            <person name="Nobu M.K."/>
            <person name="Nakai R."/>
            <person name="Tamazawa S."/>
            <person name="Mori H."/>
            <person name="Toyoda A."/>
            <person name="Ijiri A."/>
            <person name="Suzuki S."/>
            <person name="Kurokawa K."/>
            <person name="Kamagata Y."/>
            <person name="Tamaki H."/>
        </authorList>
    </citation>
    <scope>NUCLEOTIDE SEQUENCE [LARGE SCALE GENOMIC DNA]</scope>
    <source>
        <strain evidence="3">BS525</strain>
    </source>
</reference>
<keyword evidence="1" id="KW-1133">Transmembrane helix</keyword>
<protein>
    <recommendedName>
        <fullName evidence="2">DUF4350 domain-containing protein</fullName>
    </recommendedName>
</protein>
<keyword evidence="1" id="KW-0472">Membrane</keyword>
<feature type="transmembrane region" description="Helical" evidence="1">
    <location>
        <begin position="270"/>
        <end position="289"/>
    </location>
</feature>
<dbReference type="Pfam" id="PF14258">
    <property type="entry name" value="DUF4350"/>
    <property type="match status" value="1"/>
</dbReference>
<evidence type="ECO:0000313" key="4">
    <source>
        <dbReference type="Proteomes" id="UP000811545"/>
    </source>
</evidence>
<evidence type="ECO:0000259" key="2">
    <source>
        <dbReference type="Pfam" id="PF14258"/>
    </source>
</evidence>
<dbReference type="Proteomes" id="UP000811545">
    <property type="component" value="Unassembled WGS sequence"/>
</dbReference>
<feature type="transmembrane region" description="Helical" evidence="1">
    <location>
        <begin position="7"/>
        <end position="25"/>
    </location>
</feature>
<dbReference type="EMBL" id="QLTW01000114">
    <property type="protein sequence ID" value="MBT9145555.1"/>
    <property type="molecule type" value="Genomic_DNA"/>
</dbReference>
<keyword evidence="1" id="KW-0812">Transmembrane</keyword>
<evidence type="ECO:0000256" key="1">
    <source>
        <dbReference type="SAM" id="Phobius"/>
    </source>
</evidence>
<dbReference type="InterPro" id="IPR025646">
    <property type="entry name" value="DUF4350"/>
</dbReference>
<dbReference type="AlphaFoldDB" id="A0A9E2BJE8"/>
<gene>
    <name evidence="3" type="ORF">DDT42_01427</name>
</gene>
<organism evidence="3 4">
    <name type="scientific">Psychracetigena formicireducens</name>
    <dbReference type="NCBI Taxonomy" id="2986056"/>
    <lineage>
        <taxon>Bacteria</taxon>
        <taxon>Bacillati</taxon>
        <taxon>Candidatus Lithacetigenota</taxon>
        <taxon>Candidatus Psychracetigena</taxon>
    </lineage>
</organism>
<evidence type="ECO:0000313" key="3">
    <source>
        <dbReference type="EMBL" id="MBT9145555.1"/>
    </source>
</evidence>
<proteinExistence type="predicted"/>
<feature type="domain" description="DUF4350" evidence="2">
    <location>
        <begin position="51"/>
        <end position="234"/>
    </location>
</feature>
<name>A0A9E2BJE8_PSYF1</name>